<sequence length="243" mass="27951">MCKAMQYVYTCGHKHVKRSPCNFTVKHIGKKGVQTTSCKGAYLKLIDGEVGGANKARLEGAYMTISFEKKCASCTKEGMLTRKKEKVAAVKERYGKFPEWSLYAQTKIDKEEAEYEWLKERLDRDVTLTPPKGTFDNEARLPFKIKKRSAKQKKPRQKYSSFLRRRQEKEKLEGELLMLLIEQVEDDTDEEDDDEEDDEEQPEAEPALDLQEDVEGHGTEQAAADASEPRRSGRVRKLPLKLR</sequence>
<evidence type="ECO:0000313" key="3">
    <source>
        <dbReference type="Proteomes" id="UP001305779"/>
    </source>
</evidence>
<gene>
    <name evidence="2" type="ORF">PRZ48_010102</name>
</gene>
<feature type="compositionally biased region" description="Basic residues" evidence="1">
    <location>
        <begin position="143"/>
        <end position="157"/>
    </location>
</feature>
<organism evidence="2 3">
    <name type="scientific">Zasmidium cellare</name>
    <name type="common">Wine cellar mold</name>
    <name type="synonym">Racodium cellare</name>
    <dbReference type="NCBI Taxonomy" id="395010"/>
    <lineage>
        <taxon>Eukaryota</taxon>
        <taxon>Fungi</taxon>
        <taxon>Dikarya</taxon>
        <taxon>Ascomycota</taxon>
        <taxon>Pezizomycotina</taxon>
        <taxon>Dothideomycetes</taxon>
        <taxon>Dothideomycetidae</taxon>
        <taxon>Mycosphaerellales</taxon>
        <taxon>Mycosphaerellaceae</taxon>
        <taxon>Zasmidium</taxon>
    </lineage>
</organism>
<accession>A0ABR0EDL1</accession>
<evidence type="ECO:0000256" key="1">
    <source>
        <dbReference type="SAM" id="MobiDB-lite"/>
    </source>
</evidence>
<proteinExistence type="predicted"/>
<reference evidence="2 3" key="1">
    <citation type="journal article" date="2023" name="G3 (Bethesda)">
        <title>A chromosome-level genome assembly of Zasmidium syzygii isolated from banana leaves.</title>
        <authorList>
            <person name="van Westerhoven A.C."/>
            <person name="Mehrabi R."/>
            <person name="Talebi R."/>
            <person name="Steentjes M.B.F."/>
            <person name="Corcolon B."/>
            <person name="Chong P.A."/>
            <person name="Kema G.H.J."/>
            <person name="Seidl M.F."/>
        </authorList>
    </citation>
    <scope>NUCLEOTIDE SEQUENCE [LARGE SCALE GENOMIC DNA]</scope>
    <source>
        <strain evidence="2 3">P124</strain>
    </source>
</reference>
<comment type="caution">
    <text evidence="2">The sequence shown here is derived from an EMBL/GenBank/DDBJ whole genome shotgun (WGS) entry which is preliminary data.</text>
</comment>
<evidence type="ECO:0000313" key="2">
    <source>
        <dbReference type="EMBL" id="KAK4499584.1"/>
    </source>
</evidence>
<feature type="region of interest" description="Disordered" evidence="1">
    <location>
        <begin position="129"/>
        <end position="165"/>
    </location>
</feature>
<feature type="region of interest" description="Disordered" evidence="1">
    <location>
        <begin position="182"/>
        <end position="243"/>
    </location>
</feature>
<name>A0ABR0EDL1_ZASCE</name>
<dbReference type="Proteomes" id="UP001305779">
    <property type="component" value="Unassembled WGS sequence"/>
</dbReference>
<dbReference type="EMBL" id="JAXOVC010000007">
    <property type="protein sequence ID" value="KAK4499584.1"/>
    <property type="molecule type" value="Genomic_DNA"/>
</dbReference>
<feature type="compositionally biased region" description="Basic residues" evidence="1">
    <location>
        <begin position="232"/>
        <end position="243"/>
    </location>
</feature>
<protein>
    <submittedName>
        <fullName evidence="2">Uncharacterized protein</fullName>
    </submittedName>
</protein>
<keyword evidence="3" id="KW-1185">Reference proteome</keyword>
<feature type="compositionally biased region" description="Acidic residues" evidence="1">
    <location>
        <begin position="183"/>
        <end position="203"/>
    </location>
</feature>